<evidence type="ECO:0000259" key="1">
    <source>
        <dbReference type="Pfam" id="PF12937"/>
    </source>
</evidence>
<dbReference type="InterPro" id="IPR036047">
    <property type="entry name" value="F-box-like_dom_sf"/>
</dbReference>
<dbReference type="Gene3D" id="1.20.1280.50">
    <property type="match status" value="1"/>
</dbReference>
<evidence type="ECO:0000313" key="4">
    <source>
        <dbReference type="RefSeq" id="XP_014670731.1"/>
    </source>
</evidence>
<dbReference type="Gene3D" id="3.80.10.10">
    <property type="entry name" value="Ribonuclease Inhibitor"/>
    <property type="match status" value="2"/>
</dbReference>
<organism evidence="2 3">
    <name type="scientific">Priapulus caudatus</name>
    <name type="common">Priapulid worm</name>
    <dbReference type="NCBI Taxonomy" id="37621"/>
    <lineage>
        <taxon>Eukaryota</taxon>
        <taxon>Metazoa</taxon>
        <taxon>Ecdysozoa</taxon>
        <taxon>Scalidophora</taxon>
        <taxon>Priapulida</taxon>
        <taxon>Priapulimorpha</taxon>
        <taxon>Priapulimorphida</taxon>
        <taxon>Priapulidae</taxon>
        <taxon>Priapulus</taxon>
    </lineage>
</organism>
<dbReference type="Proteomes" id="UP000695022">
    <property type="component" value="Unplaced"/>
</dbReference>
<evidence type="ECO:0000313" key="3">
    <source>
        <dbReference type="RefSeq" id="XP_014670730.1"/>
    </source>
</evidence>
<keyword evidence="2" id="KW-1185">Reference proteome</keyword>
<accession>A0ABM1EEV9</accession>
<sequence>METMWGSHVPAEILWKILKHVTDAEGPVPFLPRASTVSRLWHQVASDEYLWRTCTAVELSHKSIRKEPDVLSWLFSHRLNLRHITQINLSGWNCEGGLNLQAILEECEGLVSINLSHCRVSTSTLEQLLFTANTASTLKEIHFSQMVSESDNTFMNLLKKLFKTRGKQFTHLSITGSSVFLSNMMFSIIAYCSNLQLLDISYPRSTPYSSHSCAVMFNIDRFQDNCPQLKVFRATDMFLEPSSRLIQSNWTGFPELQEFCIPGYRRTTGHGELLLRFLRGSSKLKLLDVRECLFNMESLQLLRGCAIQCLNLSRCDLKDTTLKQIMTAWVSSLLELDISWNKFSEVVLESCLQTLACEGSQLRTLNLAGTNANPCGVRAVLEKCRKLKSLGLLNCPSLTSDIKRHFQGKVELEDLRRLLDTEAHCSH</sequence>
<evidence type="ECO:0000313" key="2">
    <source>
        <dbReference type="Proteomes" id="UP000695022"/>
    </source>
</evidence>
<dbReference type="InterPro" id="IPR032675">
    <property type="entry name" value="LRR_dom_sf"/>
</dbReference>
<name>A0ABM1EEV9_PRICU</name>
<dbReference type="Pfam" id="PF12937">
    <property type="entry name" value="F-box-like"/>
    <property type="match status" value="1"/>
</dbReference>
<dbReference type="SUPFAM" id="SSF81383">
    <property type="entry name" value="F-box domain"/>
    <property type="match status" value="1"/>
</dbReference>
<dbReference type="SUPFAM" id="SSF52047">
    <property type="entry name" value="RNI-like"/>
    <property type="match status" value="1"/>
</dbReference>
<dbReference type="GeneID" id="106811572"/>
<proteinExistence type="predicted"/>
<reference evidence="3 4" key="1">
    <citation type="submission" date="2025-05" db="UniProtKB">
        <authorList>
            <consortium name="RefSeq"/>
        </authorList>
    </citation>
    <scope>IDENTIFICATION</scope>
</reference>
<dbReference type="PANTHER" id="PTHR38926">
    <property type="entry name" value="F-BOX DOMAIN CONTAINING PROTEIN, EXPRESSED"/>
    <property type="match status" value="1"/>
</dbReference>
<dbReference type="PANTHER" id="PTHR38926:SF5">
    <property type="entry name" value="F-BOX AND LEUCINE-RICH REPEAT PROTEIN 6"/>
    <property type="match status" value="1"/>
</dbReference>
<feature type="domain" description="F-box" evidence="1">
    <location>
        <begin position="8"/>
        <end position="53"/>
    </location>
</feature>
<protein>
    <submittedName>
        <fullName evidence="3 4">F-box/LRR-repeat protein 6-like isoform X1</fullName>
    </submittedName>
</protein>
<dbReference type="RefSeq" id="XP_014670730.1">
    <property type="nucleotide sequence ID" value="XM_014815244.1"/>
</dbReference>
<dbReference type="InterPro" id="IPR001810">
    <property type="entry name" value="F-box_dom"/>
</dbReference>
<dbReference type="RefSeq" id="XP_014670731.1">
    <property type="nucleotide sequence ID" value="XM_014815245.1"/>
</dbReference>
<gene>
    <name evidence="3 4" type="primary">LOC106811572</name>
</gene>